<dbReference type="InterPro" id="IPR050287">
    <property type="entry name" value="MTA/SAH_deaminase"/>
</dbReference>
<dbReference type="Gene3D" id="3.20.20.140">
    <property type="entry name" value="Metal-dependent hydrolases"/>
    <property type="match status" value="1"/>
</dbReference>
<dbReference type="Gene3D" id="2.30.40.10">
    <property type="entry name" value="Urease, subunit C, domain 1"/>
    <property type="match status" value="1"/>
</dbReference>
<keyword evidence="4" id="KW-1185">Reference proteome</keyword>
<dbReference type="PANTHER" id="PTHR43794:SF11">
    <property type="entry name" value="AMIDOHYDROLASE-RELATED DOMAIN-CONTAINING PROTEIN"/>
    <property type="match status" value="1"/>
</dbReference>
<dbReference type="NCBIfam" id="NF006056">
    <property type="entry name" value="PRK08204.1"/>
    <property type="match status" value="1"/>
</dbReference>
<comment type="caution">
    <text evidence="3">The sequence shown here is derived from an EMBL/GenBank/DDBJ whole genome shotgun (WGS) entry which is preliminary data.</text>
</comment>
<name>A0ABV9HLK3_9MICO</name>
<sequence>MPQNRTVIRGGTVIDVEAGTALPATDVLVEGEHIVAVGPGIDAPGAEIIDATHHIVLPGFVDVHRHAWQSALRATAIDVDLQTYLERVLGQYGPRFTAEHVGTATLAGALECLDAGVTTLMDFSHALHSPAHTDAVVDALADSGIRAVFGYGFPMYGARDLDDVRRVRTTRLADDDTRVTIALAPVGPSFTPIDVVREDWALADELGLRLTFHVSSGPVATRPVTALREHGLLRAGSLYIHGSSLNDGELELIASSGGYAGSTPAAEAQLTGGTPVIGRLRKAGVVTGLGVDAVTSVAGDMFSTMRAALVGSQIADKEPLTAIDVLRMATLDGATALGLGHRTGSITPGKQADLVLLRTDDLNLLAADHDAVGAVVASAHAGNVDTVLVAGHVVKAGGRLARTDLDAVTSAVREVAAAVRG</sequence>
<keyword evidence="1" id="KW-0378">Hydrolase</keyword>
<dbReference type="SUPFAM" id="SSF51556">
    <property type="entry name" value="Metallo-dependent hydrolases"/>
    <property type="match status" value="1"/>
</dbReference>
<evidence type="ECO:0000313" key="4">
    <source>
        <dbReference type="Proteomes" id="UP001596011"/>
    </source>
</evidence>
<dbReference type="RefSeq" id="WP_377138985.1">
    <property type="nucleotide sequence ID" value="NZ_JBHSFI010000006.1"/>
</dbReference>
<dbReference type="Proteomes" id="UP001596011">
    <property type="component" value="Unassembled WGS sequence"/>
</dbReference>
<proteinExistence type="predicted"/>
<dbReference type="InterPro" id="IPR032466">
    <property type="entry name" value="Metal_Hydrolase"/>
</dbReference>
<feature type="domain" description="Amidohydrolase-related" evidence="2">
    <location>
        <begin position="55"/>
        <end position="394"/>
    </location>
</feature>
<accession>A0ABV9HLK3</accession>
<dbReference type="SUPFAM" id="SSF51338">
    <property type="entry name" value="Composite domain of metallo-dependent hydrolases"/>
    <property type="match status" value="1"/>
</dbReference>
<evidence type="ECO:0000256" key="1">
    <source>
        <dbReference type="ARBA" id="ARBA00022801"/>
    </source>
</evidence>
<dbReference type="EMBL" id="JBHSFI010000006">
    <property type="protein sequence ID" value="MFC4630778.1"/>
    <property type="molecule type" value="Genomic_DNA"/>
</dbReference>
<dbReference type="PANTHER" id="PTHR43794">
    <property type="entry name" value="AMINOHYDROLASE SSNA-RELATED"/>
    <property type="match status" value="1"/>
</dbReference>
<evidence type="ECO:0000259" key="2">
    <source>
        <dbReference type="Pfam" id="PF01979"/>
    </source>
</evidence>
<gene>
    <name evidence="3" type="ORF">ACFO6V_21205</name>
</gene>
<dbReference type="InterPro" id="IPR011059">
    <property type="entry name" value="Metal-dep_hydrolase_composite"/>
</dbReference>
<organism evidence="3 4">
    <name type="scientific">Promicromonospora alba</name>
    <dbReference type="NCBI Taxonomy" id="1616110"/>
    <lineage>
        <taxon>Bacteria</taxon>
        <taxon>Bacillati</taxon>
        <taxon>Actinomycetota</taxon>
        <taxon>Actinomycetes</taxon>
        <taxon>Micrococcales</taxon>
        <taxon>Promicromonosporaceae</taxon>
        <taxon>Promicromonospora</taxon>
    </lineage>
</organism>
<reference evidence="4" key="1">
    <citation type="journal article" date="2019" name="Int. J. Syst. Evol. Microbiol.">
        <title>The Global Catalogue of Microorganisms (GCM) 10K type strain sequencing project: providing services to taxonomists for standard genome sequencing and annotation.</title>
        <authorList>
            <consortium name="The Broad Institute Genomics Platform"/>
            <consortium name="The Broad Institute Genome Sequencing Center for Infectious Disease"/>
            <person name="Wu L."/>
            <person name="Ma J."/>
        </authorList>
    </citation>
    <scope>NUCLEOTIDE SEQUENCE [LARGE SCALE GENOMIC DNA]</scope>
    <source>
        <strain evidence="4">CCUG 42722</strain>
    </source>
</reference>
<dbReference type="InterPro" id="IPR006680">
    <property type="entry name" value="Amidohydro-rel"/>
</dbReference>
<dbReference type="Pfam" id="PF01979">
    <property type="entry name" value="Amidohydro_1"/>
    <property type="match status" value="1"/>
</dbReference>
<evidence type="ECO:0000313" key="3">
    <source>
        <dbReference type="EMBL" id="MFC4630778.1"/>
    </source>
</evidence>
<protein>
    <submittedName>
        <fullName evidence="3">Amidohydrolase family protein</fullName>
    </submittedName>
</protein>